<evidence type="ECO:0000313" key="3">
    <source>
        <dbReference type="EMBL" id="WRP18774.1"/>
    </source>
</evidence>
<dbReference type="SUPFAM" id="SSF47413">
    <property type="entry name" value="lambda repressor-like DNA-binding domains"/>
    <property type="match status" value="1"/>
</dbReference>
<dbReference type="Pfam" id="PF01381">
    <property type="entry name" value="HTH_3"/>
    <property type="match status" value="1"/>
</dbReference>
<dbReference type="InterPro" id="IPR001387">
    <property type="entry name" value="Cro/C1-type_HTH"/>
</dbReference>
<organism evidence="3 4">
    <name type="scientific">Carboxydichorda subterranea</name>
    <dbReference type="NCBI Taxonomy" id="3109565"/>
    <lineage>
        <taxon>Bacteria</taxon>
        <taxon>Bacillati</taxon>
        <taxon>Bacillota</taxon>
        <taxon>Limnochordia</taxon>
        <taxon>Limnochordales</taxon>
        <taxon>Geochordaceae</taxon>
        <taxon>Carboxydichorda</taxon>
    </lineage>
</organism>
<feature type="domain" description="HTH cro/C1-type" evidence="2">
    <location>
        <begin position="5"/>
        <end position="59"/>
    </location>
</feature>
<dbReference type="SMART" id="SM00530">
    <property type="entry name" value="HTH_XRE"/>
    <property type="match status" value="1"/>
</dbReference>
<gene>
    <name evidence="3" type="ORF">U7230_07220</name>
</gene>
<sequence length="76" mass="8654">MKNRVRELRLAHGLTQQELGRKVGVSRQTINAVENGRFDPSVHLAFRLARVFQLPIEEVFLFDVDPDPQEGTQQGP</sequence>
<evidence type="ECO:0000256" key="1">
    <source>
        <dbReference type="ARBA" id="ARBA00023125"/>
    </source>
</evidence>
<keyword evidence="1" id="KW-0238">DNA-binding</keyword>
<reference evidence="3 4" key="1">
    <citation type="journal article" date="2024" name="Front. Microbiol.">
        <title>Novel thermophilic genera Geochorda gen. nov. and Carboxydochorda gen. nov. from the deep terrestrial subsurface reveal the ecophysiological diversity in the class Limnochordia.</title>
        <authorList>
            <person name="Karnachuk O.V."/>
            <person name="Lukina A.P."/>
            <person name="Avakyan M.R."/>
            <person name="Kadnikov V.V."/>
            <person name="Begmatov S."/>
            <person name="Beletsky A.V."/>
            <person name="Vlasova K.G."/>
            <person name="Novikov A.A."/>
            <person name="Shcherbakova V.A."/>
            <person name="Mardanov A.V."/>
            <person name="Ravin N.V."/>
        </authorList>
    </citation>
    <scope>NUCLEOTIDE SEQUENCE [LARGE SCALE GENOMIC DNA]</scope>
    <source>
        <strain evidence="3 4">L945</strain>
    </source>
</reference>
<dbReference type="CDD" id="cd00093">
    <property type="entry name" value="HTH_XRE"/>
    <property type="match status" value="1"/>
</dbReference>
<name>A0ABZ1C0Z4_9FIRM</name>
<keyword evidence="4" id="KW-1185">Reference proteome</keyword>
<dbReference type="PANTHER" id="PTHR46558:SF4">
    <property type="entry name" value="DNA-BIDING PHAGE PROTEIN"/>
    <property type="match status" value="1"/>
</dbReference>
<dbReference type="PANTHER" id="PTHR46558">
    <property type="entry name" value="TRACRIPTIONAL REGULATORY PROTEIN-RELATED-RELATED"/>
    <property type="match status" value="1"/>
</dbReference>
<dbReference type="Proteomes" id="UP001332192">
    <property type="component" value="Chromosome"/>
</dbReference>
<evidence type="ECO:0000259" key="2">
    <source>
        <dbReference type="PROSITE" id="PS50943"/>
    </source>
</evidence>
<dbReference type="PROSITE" id="PS50943">
    <property type="entry name" value="HTH_CROC1"/>
    <property type="match status" value="1"/>
</dbReference>
<dbReference type="InterPro" id="IPR010982">
    <property type="entry name" value="Lambda_DNA-bd_dom_sf"/>
</dbReference>
<evidence type="ECO:0000313" key="4">
    <source>
        <dbReference type="Proteomes" id="UP001332192"/>
    </source>
</evidence>
<dbReference type="EMBL" id="CP141615">
    <property type="protein sequence ID" value="WRP18774.1"/>
    <property type="molecule type" value="Genomic_DNA"/>
</dbReference>
<accession>A0ABZ1C0Z4</accession>
<protein>
    <submittedName>
        <fullName evidence="3">Helix-turn-helix transcriptional regulator</fullName>
    </submittedName>
</protein>
<dbReference type="RefSeq" id="WP_324718046.1">
    <property type="nucleotide sequence ID" value="NZ_CP141615.1"/>
</dbReference>
<dbReference type="Gene3D" id="1.10.260.40">
    <property type="entry name" value="lambda repressor-like DNA-binding domains"/>
    <property type="match status" value="1"/>
</dbReference>
<proteinExistence type="predicted"/>